<reference evidence="2" key="1">
    <citation type="submission" date="2020-12" db="EMBL/GenBank/DDBJ databases">
        <authorList>
            <consortium name="Molecular Ecology Group"/>
        </authorList>
    </citation>
    <scope>NUCLEOTIDE SEQUENCE</scope>
    <source>
        <strain evidence="2">TBG_1078</strain>
    </source>
</reference>
<feature type="compositionally biased region" description="Low complexity" evidence="1">
    <location>
        <begin position="129"/>
        <end position="145"/>
    </location>
</feature>
<dbReference type="Proteomes" id="UP000645828">
    <property type="component" value="Unassembled WGS sequence"/>
</dbReference>
<dbReference type="AlphaFoldDB" id="A0A811ZC85"/>
<evidence type="ECO:0000313" key="2">
    <source>
        <dbReference type="EMBL" id="CAD7686356.1"/>
    </source>
</evidence>
<accession>A0A811ZC85</accession>
<gene>
    <name evidence="2" type="ORF">NYPRO_LOCUS19149</name>
</gene>
<evidence type="ECO:0000313" key="3">
    <source>
        <dbReference type="Proteomes" id="UP000645828"/>
    </source>
</evidence>
<keyword evidence="3" id="KW-1185">Reference proteome</keyword>
<feature type="compositionally biased region" description="Low complexity" evidence="1">
    <location>
        <begin position="35"/>
        <end position="46"/>
    </location>
</feature>
<proteinExistence type="predicted"/>
<evidence type="ECO:0000256" key="1">
    <source>
        <dbReference type="SAM" id="MobiDB-lite"/>
    </source>
</evidence>
<name>A0A811ZC85_NYCPR</name>
<sequence length="160" mass="16676">MATPTFKEMGRTILPCKGGGGRRTEPAGSSRVPQPSRAPACSSPATSRRRRRCSRLGTAGVAFPDRPAGRARGHPTQAGSTSRQPEIPREQNSGRGRGRGRSSNAAPNEEPACSTHRLPSSQSGPQIRSLSPLGSSLSPGGQSDPDVVRTNGRGQNIKSG</sequence>
<feature type="region of interest" description="Disordered" evidence="1">
    <location>
        <begin position="1"/>
        <end position="160"/>
    </location>
</feature>
<feature type="compositionally biased region" description="Polar residues" evidence="1">
    <location>
        <begin position="117"/>
        <end position="128"/>
    </location>
</feature>
<organism evidence="2 3">
    <name type="scientific">Nyctereutes procyonoides</name>
    <name type="common">Raccoon dog</name>
    <name type="synonym">Canis procyonoides</name>
    <dbReference type="NCBI Taxonomy" id="34880"/>
    <lineage>
        <taxon>Eukaryota</taxon>
        <taxon>Metazoa</taxon>
        <taxon>Chordata</taxon>
        <taxon>Craniata</taxon>
        <taxon>Vertebrata</taxon>
        <taxon>Euteleostomi</taxon>
        <taxon>Mammalia</taxon>
        <taxon>Eutheria</taxon>
        <taxon>Laurasiatheria</taxon>
        <taxon>Carnivora</taxon>
        <taxon>Caniformia</taxon>
        <taxon>Canidae</taxon>
        <taxon>Nyctereutes</taxon>
    </lineage>
</organism>
<comment type="caution">
    <text evidence="2">The sequence shown here is derived from an EMBL/GenBank/DDBJ whole genome shotgun (WGS) entry which is preliminary data.</text>
</comment>
<protein>
    <submittedName>
        <fullName evidence="2">(raccoon dog) hypothetical protein</fullName>
    </submittedName>
</protein>
<dbReference type="EMBL" id="CAJHUB010000762">
    <property type="protein sequence ID" value="CAD7686356.1"/>
    <property type="molecule type" value="Genomic_DNA"/>
</dbReference>